<reference evidence="3" key="2">
    <citation type="submission" date="2023-07" db="EMBL/GenBank/DDBJ databases">
        <authorList>
            <consortium name="Lawrence Berkeley National Laboratory"/>
            <person name="Haridas S."/>
            <person name="Hensen N."/>
            <person name="Bonometti L."/>
            <person name="Westerberg I."/>
            <person name="Brannstrom I.O."/>
            <person name="Guillou S."/>
            <person name="Cros-Aarteil S."/>
            <person name="Calhoun S."/>
            <person name="Kuo A."/>
            <person name="Mondo S."/>
            <person name="Pangilinan J."/>
            <person name="Riley R."/>
            <person name="LaButti K."/>
            <person name="Andreopoulos B."/>
            <person name="Lipzen A."/>
            <person name="Chen C."/>
            <person name="Yanf M."/>
            <person name="Daum C."/>
            <person name="Ng V."/>
            <person name="Clum A."/>
            <person name="Steindorff A."/>
            <person name="Ohm R."/>
            <person name="Martin F."/>
            <person name="Silar P."/>
            <person name="Natvig D."/>
            <person name="Lalanne C."/>
            <person name="Gautier V."/>
            <person name="Ament-velasquez S.L."/>
            <person name="Kruys A."/>
            <person name="Hutchinson M.I."/>
            <person name="Powell A.J."/>
            <person name="Barry K."/>
            <person name="Miller A.N."/>
            <person name="Grigoriev I.V."/>
            <person name="Debuchy R."/>
            <person name="Gladieux P."/>
            <person name="Thoren M.H."/>
            <person name="Johannesson H."/>
        </authorList>
    </citation>
    <scope>NUCLEOTIDE SEQUENCE</scope>
    <source>
        <strain evidence="3">FGSC 1904</strain>
    </source>
</reference>
<dbReference type="EMBL" id="JAUTDP010000005">
    <property type="protein sequence ID" value="KAK3399169.1"/>
    <property type="molecule type" value="Genomic_DNA"/>
</dbReference>
<feature type="region of interest" description="Disordered" evidence="1">
    <location>
        <begin position="634"/>
        <end position="661"/>
    </location>
</feature>
<feature type="compositionally biased region" description="Acidic residues" evidence="1">
    <location>
        <begin position="517"/>
        <end position="527"/>
    </location>
</feature>
<protein>
    <recommendedName>
        <fullName evidence="2">Protein kinase domain-containing protein</fullName>
    </recommendedName>
</protein>
<dbReference type="Proteomes" id="UP001281003">
    <property type="component" value="Unassembled WGS sequence"/>
</dbReference>
<dbReference type="AlphaFoldDB" id="A0AAE0PFT7"/>
<feature type="compositionally biased region" description="Polar residues" evidence="1">
    <location>
        <begin position="564"/>
        <end position="573"/>
    </location>
</feature>
<feature type="compositionally biased region" description="Polar residues" evidence="1">
    <location>
        <begin position="531"/>
        <end position="546"/>
    </location>
</feature>
<evidence type="ECO:0000256" key="1">
    <source>
        <dbReference type="SAM" id="MobiDB-lite"/>
    </source>
</evidence>
<feature type="region of interest" description="Disordered" evidence="1">
    <location>
        <begin position="479"/>
        <end position="573"/>
    </location>
</feature>
<proteinExistence type="predicted"/>
<name>A0AAE0PFT7_SORBR</name>
<feature type="compositionally biased region" description="Basic and acidic residues" evidence="1">
    <location>
        <begin position="650"/>
        <end position="661"/>
    </location>
</feature>
<keyword evidence="4" id="KW-1185">Reference proteome</keyword>
<dbReference type="InterPro" id="IPR000719">
    <property type="entry name" value="Prot_kinase_dom"/>
</dbReference>
<evidence type="ECO:0000313" key="4">
    <source>
        <dbReference type="Proteomes" id="UP001281003"/>
    </source>
</evidence>
<dbReference type="GO" id="GO:0005524">
    <property type="term" value="F:ATP binding"/>
    <property type="evidence" value="ECO:0007669"/>
    <property type="project" value="InterPro"/>
</dbReference>
<dbReference type="GO" id="GO:0004674">
    <property type="term" value="F:protein serine/threonine kinase activity"/>
    <property type="evidence" value="ECO:0007669"/>
    <property type="project" value="TreeGrafter"/>
</dbReference>
<accession>A0AAE0PFT7</accession>
<sequence>MSSQKLNTQAFVHTWRYPPILKPATQGVNSSLTIQSKDIPSTPTEAHAYVKYHGRSFQIFPSSKTKLQDYFVPGDVIFALSRKEIIDHLIKEPSLRDTIYEKAPRLFVMCLFLFTDYENMLQKLLNYDMNDRGLPIMPEDLDLQDDDWVLGERLINTLIPNQSRFMVDGSWLGPEEDEDQISVLTGQALPLWVTRNSDSVYRREWIGEETRVRVHEYHDILRKADQKGLYALRVIKCGPPFPTSTSSSTYIVHSAITRSNTLLRALRNAPYPHITRPYKVFFYDNILYTILPVAICSLDYLKSNRSLEKITSTNSLREIMGQVAYLASALAVIHNIPSKSENDNSMEVTDVPRKTTKRGFHLDIQPRNILVFGHANRLHLTWTGFECSAVREVPETSDSSEVAEPIAAYRLFSTDMDRSAHELYRKYLKTSDKMYFPPESEDLSTPVTQAYDMWSMGVLMLDMLIWSLYQGQNLGMDDMFEEMGTQPSNIDSKSSKQTKTTTDPSDERLYEPVPPDPDADTAMDTTDDTNSKAPQHTNENKPTLPTNADADVDMDTDDTHHKPSSQTLSTHTLESLGRTIPKYRVKPTVLQRIAHILDTFVDSPRINQWCNCILSLLEPEPHARTMTAGDLAKMLQPDTKVNGDGDGDEDRDRDRGEDGFGEDAIEKKVLSRWFHERRKRFGKDEIRLIRPLGEGGRRGRGY</sequence>
<organism evidence="3 4">
    <name type="scientific">Sordaria brevicollis</name>
    <dbReference type="NCBI Taxonomy" id="83679"/>
    <lineage>
        <taxon>Eukaryota</taxon>
        <taxon>Fungi</taxon>
        <taxon>Dikarya</taxon>
        <taxon>Ascomycota</taxon>
        <taxon>Pezizomycotina</taxon>
        <taxon>Sordariomycetes</taxon>
        <taxon>Sordariomycetidae</taxon>
        <taxon>Sordariales</taxon>
        <taxon>Sordariaceae</taxon>
        <taxon>Sordaria</taxon>
    </lineage>
</organism>
<evidence type="ECO:0000259" key="2">
    <source>
        <dbReference type="PROSITE" id="PS50011"/>
    </source>
</evidence>
<dbReference type="PANTHER" id="PTHR24359:SF1">
    <property type="entry name" value="INHIBITOR OF NUCLEAR FACTOR KAPPA-B KINASE EPSILON SUBUNIT HOMOLOG 1-RELATED"/>
    <property type="match status" value="1"/>
</dbReference>
<dbReference type="SMART" id="SM00220">
    <property type="entry name" value="S_TKc"/>
    <property type="match status" value="1"/>
</dbReference>
<reference evidence="3" key="1">
    <citation type="journal article" date="2023" name="Mol. Phylogenet. Evol.">
        <title>Genome-scale phylogeny and comparative genomics of the fungal order Sordariales.</title>
        <authorList>
            <person name="Hensen N."/>
            <person name="Bonometti L."/>
            <person name="Westerberg I."/>
            <person name="Brannstrom I.O."/>
            <person name="Guillou S."/>
            <person name="Cros-Aarteil S."/>
            <person name="Calhoun S."/>
            <person name="Haridas S."/>
            <person name="Kuo A."/>
            <person name="Mondo S."/>
            <person name="Pangilinan J."/>
            <person name="Riley R."/>
            <person name="LaButti K."/>
            <person name="Andreopoulos B."/>
            <person name="Lipzen A."/>
            <person name="Chen C."/>
            <person name="Yan M."/>
            <person name="Daum C."/>
            <person name="Ng V."/>
            <person name="Clum A."/>
            <person name="Steindorff A."/>
            <person name="Ohm R.A."/>
            <person name="Martin F."/>
            <person name="Silar P."/>
            <person name="Natvig D.O."/>
            <person name="Lalanne C."/>
            <person name="Gautier V."/>
            <person name="Ament-Velasquez S.L."/>
            <person name="Kruys A."/>
            <person name="Hutchinson M.I."/>
            <person name="Powell A.J."/>
            <person name="Barry K."/>
            <person name="Miller A.N."/>
            <person name="Grigoriev I.V."/>
            <person name="Debuchy R."/>
            <person name="Gladieux P."/>
            <person name="Hiltunen Thoren M."/>
            <person name="Johannesson H."/>
        </authorList>
    </citation>
    <scope>NUCLEOTIDE SEQUENCE</scope>
    <source>
        <strain evidence="3">FGSC 1904</strain>
    </source>
</reference>
<dbReference type="InterPro" id="IPR011009">
    <property type="entry name" value="Kinase-like_dom_sf"/>
</dbReference>
<dbReference type="PROSITE" id="PS50011">
    <property type="entry name" value="PROTEIN_KINASE_DOM"/>
    <property type="match status" value="1"/>
</dbReference>
<evidence type="ECO:0000313" key="3">
    <source>
        <dbReference type="EMBL" id="KAK3399169.1"/>
    </source>
</evidence>
<feature type="compositionally biased region" description="Low complexity" evidence="1">
    <location>
        <begin position="491"/>
        <end position="503"/>
    </location>
</feature>
<dbReference type="SUPFAM" id="SSF56112">
    <property type="entry name" value="Protein kinase-like (PK-like)"/>
    <property type="match status" value="1"/>
</dbReference>
<gene>
    <name evidence="3" type="ORF">B0T20DRAFT_452722</name>
</gene>
<feature type="domain" description="Protein kinase" evidence="2">
    <location>
        <begin position="200"/>
        <end position="574"/>
    </location>
</feature>
<comment type="caution">
    <text evidence="3">The sequence shown here is derived from an EMBL/GenBank/DDBJ whole genome shotgun (WGS) entry which is preliminary data.</text>
</comment>
<dbReference type="Gene3D" id="1.10.510.10">
    <property type="entry name" value="Transferase(Phosphotransferase) domain 1"/>
    <property type="match status" value="1"/>
</dbReference>
<dbReference type="PANTHER" id="PTHR24359">
    <property type="entry name" value="SERINE/THREONINE-PROTEIN KINASE SBK1"/>
    <property type="match status" value="1"/>
</dbReference>